<dbReference type="AlphaFoldDB" id="A0A9X4FHC4"/>
<evidence type="ECO:0000313" key="2">
    <source>
        <dbReference type="Proteomes" id="UP001140973"/>
    </source>
</evidence>
<dbReference type="RefSeq" id="WP_274674185.1">
    <property type="nucleotide sequence ID" value="NZ_JAKNAP010000076.1"/>
</dbReference>
<organism evidence="1 2">
    <name type="scientific">Vibrio aestuarianus</name>
    <dbReference type="NCBI Taxonomy" id="28171"/>
    <lineage>
        <taxon>Bacteria</taxon>
        <taxon>Pseudomonadati</taxon>
        <taxon>Pseudomonadota</taxon>
        <taxon>Gammaproteobacteria</taxon>
        <taxon>Vibrionales</taxon>
        <taxon>Vibrionaceae</taxon>
        <taxon>Vibrio</taxon>
    </lineage>
</organism>
<accession>A0A9X4FHC4</accession>
<dbReference type="EMBL" id="JAKNAP010000076">
    <property type="protein sequence ID" value="MDE1358647.1"/>
    <property type="molecule type" value="Genomic_DNA"/>
</dbReference>
<reference evidence="1" key="1">
    <citation type="submission" date="2022-02" db="EMBL/GenBank/DDBJ databases">
        <title>Emergence and expansion in Europe of a Vibrio aestuarianus clonal complex pathogenic for oysters.</title>
        <authorList>
            <person name="Mesnil A."/>
            <person name="Travers M.-A."/>
        </authorList>
    </citation>
    <scope>NUCLEOTIDE SEQUENCE</scope>
    <source>
        <strain evidence="1">151-ITT-15-cp-1</strain>
    </source>
</reference>
<evidence type="ECO:0000313" key="1">
    <source>
        <dbReference type="EMBL" id="MDE1358647.1"/>
    </source>
</evidence>
<protein>
    <submittedName>
        <fullName evidence="1">Uncharacterized protein</fullName>
    </submittedName>
</protein>
<dbReference type="InterPro" id="IPR045809">
    <property type="entry name" value="MobI"/>
</dbReference>
<sequence>MKSLLAIQEDLDELYEESKYVFELWMRRVAEREVERYRRKDRKEKTNYQLSLEFHGSSFRVRWIYVRFVKNNERIVRVAKPIAMPRNYKYGRSKFKYANPWEVELIEQIEEVLHLIRIKSSALMKAHQTLLKLNKLLDSEFECSTSKQRVKPTSQSISKYKSRLTS</sequence>
<gene>
    <name evidence="1" type="ORF">L9W73_15240</name>
</gene>
<dbReference type="Pfam" id="PF19456">
    <property type="entry name" value="MobI"/>
    <property type="match status" value="1"/>
</dbReference>
<dbReference type="Proteomes" id="UP001140973">
    <property type="component" value="Unassembled WGS sequence"/>
</dbReference>
<comment type="caution">
    <text evidence="1">The sequence shown here is derived from an EMBL/GenBank/DDBJ whole genome shotgun (WGS) entry which is preliminary data.</text>
</comment>
<proteinExistence type="predicted"/>
<name>A0A9X4FHC4_9VIBR</name>